<organism evidence="8 9">
    <name type="scientific">Vulcanimicrobium alpinum</name>
    <dbReference type="NCBI Taxonomy" id="3016050"/>
    <lineage>
        <taxon>Bacteria</taxon>
        <taxon>Bacillati</taxon>
        <taxon>Vulcanimicrobiota</taxon>
        <taxon>Vulcanimicrobiia</taxon>
        <taxon>Vulcanimicrobiales</taxon>
        <taxon>Vulcanimicrobiaceae</taxon>
        <taxon>Vulcanimicrobium</taxon>
    </lineage>
</organism>
<reference evidence="8 9" key="1">
    <citation type="journal article" date="2022" name="ISME Commun">
        <title>Vulcanimicrobium alpinus gen. nov. sp. nov., the first cultivated representative of the candidate phylum 'Eremiobacterota', is a metabolically versatile aerobic anoxygenic phototroph.</title>
        <authorList>
            <person name="Yabe S."/>
            <person name="Muto K."/>
            <person name="Abe K."/>
            <person name="Yokota A."/>
            <person name="Staudigel H."/>
            <person name="Tebo B.M."/>
        </authorList>
    </citation>
    <scope>NUCLEOTIDE SEQUENCE [LARGE SCALE GENOMIC DNA]</scope>
    <source>
        <strain evidence="8 9">WC8-2</strain>
    </source>
</reference>
<evidence type="ECO:0000256" key="2">
    <source>
        <dbReference type="ARBA" id="ARBA00022475"/>
    </source>
</evidence>
<evidence type="ECO:0000313" key="8">
    <source>
        <dbReference type="EMBL" id="BDE05232.1"/>
    </source>
</evidence>
<dbReference type="AlphaFoldDB" id="A0AAN2C955"/>
<dbReference type="PANTHER" id="PTHR30485">
    <property type="entry name" value="NI/FE-HYDROGENASE 1 B-TYPE CYTOCHROME SUBUNIT"/>
    <property type="match status" value="1"/>
</dbReference>
<evidence type="ECO:0000259" key="7">
    <source>
        <dbReference type="Pfam" id="PF01292"/>
    </source>
</evidence>
<dbReference type="InterPro" id="IPR016174">
    <property type="entry name" value="Di-haem_cyt_TM"/>
</dbReference>
<comment type="subcellular location">
    <subcellularLocation>
        <location evidence="1">Cell membrane</location>
        <topology evidence="1">Multi-pass membrane protein</topology>
    </subcellularLocation>
</comment>
<evidence type="ECO:0000256" key="6">
    <source>
        <dbReference type="SAM" id="Phobius"/>
    </source>
</evidence>
<dbReference type="KEGG" id="vab:WPS_05080"/>
<protein>
    <recommendedName>
        <fullName evidence="7">Cytochrome b561 bacterial/Ni-hydrogenase domain-containing protein</fullName>
    </recommendedName>
</protein>
<evidence type="ECO:0000256" key="4">
    <source>
        <dbReference type="ARBA" id="ARBA00022989"/>
    </source>
</evidence>
<dbReference type="EMBL" id="AP025523">
    <property type="protein sequence ID" value="BDE05232.1"/>
    <property type="molecule type" value="Genomic_DNA"/>
</dbReference>
<dbReference type="PANTHER" id="PTHR30485:SF1">
    <property type="entry name" value="CYTOCHROME YDHU-RELATED"/>
    <property type="match status" value="1"/>
</dbReference>
<accession>A0AAN2C955</accession>
<proteinExistence type="predicted"/>
<feature type="transmembrane region" description="Helical" evidence="6">
    <location>
        <begin position="20"/>
        <end position="41"/>
    </location>
</feature>
<dbReference type="GO" id="GO:0020037">
    <property type="term" value="F:heme binding"/>
    <property type="evidence" value="ECO:0007669"/>
    <property type="project" value="TreeGrafter"/>
</dbReference>
<dbReference type="InterPro" id="IPR051542">
    <property type="entry name" value="Hydrogenase_cytochrome"/>
</dbReference>
<keyword evidence="3 6" id="KW-0812">Transmembrane</keyword>
<dbReference type="RefSeq" id="WP_317996292.1">
    <property type="nucleotide sequence ID" value="NZ_AP025523.1"/>
</dbReference>
<dbReference type="GO" id="GO:0009055">
    <property type="term" value="F:electron transfer activity"/>
    <property type="evidence" value="ECO:0007669"/>
    <property type="project" value="InterPro"/>
</dbReference>
<keyword evidence="2" id="KW-1003">Cell membrane</keyword>
<dbReference type="InterPro" id="IPR011577">
    <property type="entry name" value="Cyt_b561_bac/Ni-Hgenase"/>
</dbReference>
<dbReference type="Pfam" id="PF01292">
    <property type="entry name" value="Ni_hydr_CYTB"/>
    <property type="match status" value="1"/>
</dbReference>
<feature type="transmembrane region" description="Helical" evidence="6">
    <location>
        <begin position="222"/>
        <end position="244"/>
    </location>
</feature>
<dbReference type="Gene3D" id="1.20.950.20">
    <property type="entry name" value="Transmembrane di-heme cytochromes, Chain C"/>
    <property type="match status" value="1"/>
</dbReference>
<keyword evidence="4 6" id="KW-1133">Transmembrane helix</keyword>
<evidence type="ECO:0000256" key="3">
    <source>
        <dbReference type="ARBA" id="ARBA00022692"/>
    </source>
</evidence>
<dbReference type="SUPFAM" id="SSF81342">
    <property type="entry name" value="Transmembrane di-heme cytochromes"/>
    <property type="match status" value="1"/>
</dbReference>
<feature type="transmembrane region" description="Helical" evidence="6">
    <location>
        <begin position="179"/>
        <end position="202"/>
    </location>
</feature>
<dbReference type="GO" id="GO:0005886">
    <property type="term" value="C:plasma membrane"/>
    <property type="evidence" value="ECO:0007669"/>
    <property type="project" value="UniProtKB-SubCell"/>
</dbReference>
<gene>
    <name evidence="8" type="ORF">WPS_05080</name>
</gene>
<dbReference type="GO" id="GO:0022904">
    <property type="term" value="P:respiratory electron transport chain"/>
    <property type="evidence" value="ECO:0007669"/>
    <property type="project" value="InterPro"/>
</dbReference>
<keyword evidence="5 6" id="KW-0472">Membrane</keyword>
<evidence type="ECO:0000313" key="9">
    <source>
        <dbReference type="Proteomes" id="UP001317532"/>
    </source>
</evidence>
<keyword evidence="9" id="KW-1185">Reference proteome</keyword>
<evidence type="ECO:0000256" key="5">
    <source>
        <dbReference type="ARBA" id="ARBA00023136"/>
    </source>
</evidence>
<name>A0AAN2C955_UNVUL</name>
<dbReference type="Proteomes" id="UP001317532">
    <property type="component" value="Chromosome"/>
</dbReference>
<feature type="domain" description="Cytochrome b561 bacterial/Ni-hydrogenase" evidence="7">
    <location>
        <begin position="8"/>
        <end position="257"/>
    </location>
</feature>
<feature type="transmembrane region" description="Helical" evidence="6">
    <location>
        <begin position="115"/>
        <end position="136"/>
    </location>
</feature>
<evidence type="ECO:0000256" key="1">
    <source>
        <dbReference type="ARBA" id="ARBA00004651"/>
    </source>
</evidence>
<sequence>MSGERVYRHGVAERVTHWLWALAMLVLVMSGLQIFNAAPYLDASDKSNPQRRVLAIDAEMRNGVPVGTTRVFGLTFNTTHLLGYTNDGMNGESPRAFPAWLTLPGPQDLADGRRWHLFFAWALFVALVVYLISAAMRGTLRELVLRPSDLPKLLPMQAYYFRLRREPPPHGTYNPLQKAAYTVVLFVFFPLIIVTGLALSPGVDAAMPWLTPLLGGRQFARAWHFVLMALLVGYFATHMVLVLSTGLWNNMVSMITGWYRLKDHDGVGP</sequence>